<evidence type="ECO:0000256" key="7">
    <source>
        <dbReference type="ARBA" id="ARBA00023158"/>
    </source>
</evidence>
<dbReference type="InterPro" id="IPR016024">
    <property type="entry name" value="ARM-type_fold"/>
</dbReference>
<dbReference type="InterPro" id="IPR015174">
    <property type="entry name" value="MIF4G-like_typ-2"/>
</dbReference>
<keyword evidence="8" id="KW-0508">mRNA splicing</keyword>
<evidence type="ECO:0000256" key="2">
    <source>
        <dbReference type="ARBA" id="ARBA00007413"/>
    </source>
</evidence>
<accession>A0AB40AB01</accession>
<evidence type="ECO:0000256" key="3">
    <source>
        <dbReference type="ARBA" id="ARBA00011361"/>
    </source>
</evidence>
<reference evidence="15" key="1">
    <citation type="submission" date="2025-08" db="UniProtKB">
        <authorList>
            <consortium name="RefSeq"/>
        </authorList>
    </citation>
    <scope>IDENTIFICATION</scope>
</reference>
<evidence type="ECO:0000256" key="12">
    <source>
        <dbReference type="SAM" id="MobiDB-lite"/>
    </source>
</evidence>
<keyword evidence="6" id="KW-0506">mRNA capping</keyword>
<dbReference type="Pfam" id="PF09090">
    <property type="entry name" value="MIF4G_like_2"/>
    <property type="match status" value="1"/>
</dbReference>
<keyword evidence="14" id="KW-1185">Reference proteome</keyword>
<proteinExistence type="inferred from homology"/>
<evidence type="ECO:0000256" key="11">
    <source>
        <dbReference type="ARBA" id="ARBA00030965"/>
    </source>
</evidence>
<evidence type="ECO:0000256" key="9">
    <source>
        <dbReference type="ARBA" id="ARBA00023242"/>
    </source>
</evidence>
<dbReference type="PANTHER" id="PTHR12412">
    <property type="entry name" value="CAP BINDING PROTEIN"/>
    <property type="match status" value="1"/>
</dbReference>
<name>A0AB40AB01_DROSZ</name>
<dbReference type="InterPro" id="IPR015172">
    <property type="entry name" value="MIF4G-like_typ-1"/>
</dbReference>
<evidence type="ECO:0000256" key="4">
    <source>
        <dbReference type="ARBA" id="ARBA00019879"/>
    </source>
</evidence>
<protein>
    <recommendedName>
        <fullName evidence="4">Nuclear cap-binding protein subunit 1</fullName>
    </recommendedName>
    <alternativeName>
        <fullName evidence="11">80 kDa nuclear cap-binding protein</fullName>
    </alternativeName>
</protein>
<dbReference type="InterPro" id="IPR003890">
    <property type="entry name" value="MIF4G-like_typ-3"/>
</dbReference>
<evidence type="ECO:0000256" key="1">
    <source>
        <dbReference type="ARBA" id="ARBA00004123"/>
    </source>
</evidence>
<evidence type="ECO:0000313" key="14">
    <source>
        <dbReference type="Proteomes" id="UP001652628"/>
    </source>
</evidence>
<evidence type="ECO:0000256" key="6">
    <source>
        <dbReference type="ARBA" id="ARBA00023042"/>
    </source>
</evidence>
<comment type="subcellular location">
    <subcellularLocation>
        <location evidence="1">Nucleus</location>
    </subcellularLocation>
</comment>
<comment type="subunit">
    <text evidence="3">Component of the nuclear cap-binding complex (CBC), a heterodimer composed of Cbp80 and Cbp20 that interacts with m7GpppG-capped RNA.</text>
</comment>
<keyword evidence="9" id="KW-0539">Nucleus</keyword>
<dbReference type="Proteomes" id="UP001652628">
    <property type="component" value="Chromosome 3"/>
</dbReference>
<dbReference type="PANTHER" id="PTHR12412:SF2">
    <property type="entry name" value="NUCLEAR CAP-BINDING PROTEIN SUBUNIT 1"/>
    <property type="match status" value="1"/>
</dbReference>
<feature type="domain" description="MIF4G" evidence="13">
    <location>
        <begin position="29"/>
        <end position="245"/>
    </location>
</feature>
<organism evidence="14 15">
    <name type="scientific">Drosophila suzukii</name>
    <name type="common">Spotted-wing drosophila fruit fly</name>
    <dbReference type="NCBI Taxonomy" id="28584"/>
    <lineage>
        <taxon>Eukaryota</taxon>
        <taxon>Metazoa</taxon>
        <taxon>Ecdysozoa</taxon>
        <taxon>Arthropoda</taxon>
        <taxon>Hexapoda</taxon>
        <taxon>Insecta</taxon>
        <taxon>Pterygota</taxon>
        <taxon>Neoptera</taxon>
        <taxon>Endopterygota</taxon>
        <taxon>Diptera</taxon>
        <taxon>Brachycera</taxon>
        <taxon>Muscomorpha</taxon>
        <taxon>Ephydroidea</taxon>
        <taxon>Drosophilidae</taxon>
        <taxon>Drosophila</taxon>
        <taxon>Sophophora</taxon>
    </lineage>
</organism>
<evidence type="ECO:0000313" key="15">
    <source>
        <dbReference type="RefSeq" id="XP_036675004.3"/>
    </source>
</evidence>
<dbReference type="Pfam" id="PF09088">
    <property type="entry name" value="MIF4G_like"/>
    <property type="match status" value="1"/>
</dbReference>
<sequence>MESGRRKRADSSGDEEDDSRRKRTSDVKMATVDRLMGSLSYQGGTSIELKLENLSYLLRNEISPELRKHILQLLITCVGNHPGQASAYATFVGLLNIVNFEFAFECLAFMTQKLHETICNRDWFRMRGVVHFLVDLYNCHVVTSSSLLNFLAGCVKECENVKDPDDELDPVPQTRRDWLAYCVLSAIPMIGKDMQGKAGFEGLMLTLQIYIKKRSTLPTAALCIWRDSKHRDYLELLWQRVDGLRREHWAEPEHQLIPRPYLAFDEALSIGPLHCLRDFQVAPHEHKCPYPPPRVSFYFFPYDTGDEHRELPHPLRIERHLMEVQIQDILKSLHLERRICADNLLAYAATKTQLAVYHCIVEVILSEMLHLPASEWININYGALLVELCKRQPDKVPRVVNHAALILFDRLDSMSVACFDRLVNWLSFHLSNFGFALYWDKWGQSLRSSIVPSATNLQPKAVFLRELLKKCVRLSYPERIAQILPDFLAGFLPRTPIPHFKFVDETLPGALLSKNLLDTMRNKQSCPEMISTLINGTTGIGPLLKINVLTQNCLHLGSKSFSHTFAILCKYHSVFKDLTAGDSEKQHAILNGIFEVWVDSEQFRLVVSERLVRMKVIEPRCIVSWIFGPLMRKELTKIYIWELLHSTVRHVKRVQKQNEVIDVDCPSGTDYAVRSILLDIVNRFVKALSAAPEEHEGSEEHYWFHWVLGRLQETLFLYADDYKNISCKLHKISEEADLRESISKTMQGFLTYVTA</sequence>
<dbReference type="RefSeq" id="XP_036675004.3">
    <property type="nucleotide sequence ID" value="XM_036819109.3"/>
</dbReference>
<feature type="region of interest" description="Disordered" evidence="12">
    <location>
        <begin position="1"/>
        <end position="25"/>
    </location>
</feature>
<dbReference type="InterPro" id="IPR027159">
    <property type="entry name" value="CBP80"/>
</dbReference>
<keyword evidence="5" id="KW-0507">mRNA processing</keyword>
<dbReference type="GeneID" id="108016064"/>
<comment type="function">
    <text evidence="10">Component of the cap-binding complex (CBC), which binds cotranscriptionally to the 5'-cap of pre-mRNAs and is involved in various processes such as pre-mRNA splicing and RNA-mediated gene silencing (RNAi). The CBC complex is involved in miRNA-mediated RNA interference via its interaction with Ars2 and is required for primary microRNAs (miRNAs) processing. Also involved in innate immunity via the short interfering RNAs (siRNAs) processing machinery by restricting the viral RNA production. In the CBC complex, Cbp80 does not bind directly capped RNAs (m7GpppG-capped RNA) but is required to stabilize the movement of the N-terminal loop of Cbp20 and lock the CBC into a high affinity cap-binding state with the cap structure.</text>
</comment>
<dbReference type="SMART" id="SM00543">
    <property type="entry name" value="MIF4G"/>
    <property type="match status" value="1"/>
</dbReference>
<keyword evidence="7" id="KW-0943">RNA-mediated gene silencing</keyword>
<dbReference type="Pfam" id="PF02854">
    <property type="entry name" value="MIF4G"/>
    <property type="match status" value="1"/>
</dbReference>
<gene>
    <name evidence="15" type="primary">LOC108016064</name>
</gene>
<evidence type="ECO:0000259" key="13">
    <source>
        <dbReference type="SMART" id="SM00543"/>
    </source>
</evidence>
<evidence type="ECO:0000256" key="8">
    <source>
        <dbReference type="ARBA" id="ARBA00023187"/>
    </source>
</evidence>
<evidence type="ECO:0000256" key="5">
    <source>
        <dbReference type="ARBA" id="ARBA00022664"/>
    </source>
</evidence>
<evidence type="ECO:0000256" key="10">
    <source>
        <dbReference type="ARBA" id="ARBA00024736"/>
    </source>
</evidence>
<dbReference type="Gene3D" id="1.25.40.180">
    <property type="match status" value="3"/>
</dbReference>
<dbReference type="SUPFAM" id="SSF48371">
    <property type="entry name" value="ARM repeat"/>
    <property type="match status" value="3"/>
</dbReference>
<comment type="similarity">
    <text evidence="2">Belongs to the NCBP1 family.</text>
</comment>